<reference evidence="2" key="2">
    <citation type="submission" date="2017-02" db="EMBL/GenBank/DDBJ databases">
        <title>Sunflower complete genome.</title>
        <authorList>
            <person name="Langlade N."/>
            <person name="Munos S."/>
        </authorList>
    </citation>
    <scope>NUCLEOTIDE SEQUENCE [LARGE SCALE GENOMIC DNA]</scope>
    <source>
        <tissue evidence="2">Leaves</tissue>
    </source>
</reference>
<evidence type="ECO:0000313" key="3">
    <source>
        <dbReference type="Proteomes" id="UP000215914"/>
    </source>
</evidence>
<proteinExistence type="predicted"/>
<dbReference type="InParanoid" id="A0A251T6Z2"/>
<protein>
    <submittedName>
        <fullName evidence="2">Uncharacterized protein</fullName>
    </submittedName>
</protein>
<reference evidence="1 3" key="1">
    <citation type="journal article" date="2017" name="Nature">
        <title>The sunflower genome provides insights into oil metabolism, flowering and Asterid evolution.</title>
        <authorList>
            <person name="Badouin H."/>
            <person name="Gouzy J."/>
            <person name="Grassa C.J."/>
            <person name="Murat F."/>
            <person name="Staton S.E."/>
            <person name="Cottret L."/>
            <person name="Lelandais-Briere C."/>
            <person name="Owens G.L."/>
            <person name="Carrere S."/>
            <person name="Mayjonade B."/>
            <person name="Legrand L."/>
            <person name="Gill N."/>
            <person name="Kane N.C."/>
            <person name="Bowers J.E."/>
            <person name="Hubner S."/>
            <person name="Bellec A."/>
            <person name="Berard A."/>
            <person name="Berges H."/>
            <person name="Blanchet N."/>
            <person name="Boniface M.C."/>
            <person name="Brunel D."/>
            <person name="Catrice O."/>
            <person name="Chaidir N."/>
            <person name="Claudel C."/>
            <person name="Donnadieu C."/>
            <person name="Faraut T."/>
            <person name="Fievet G."/>
            <person name="Helmstetter N."/>
            <person name="King M."/>
            <person name="Knapp S.J."/>
            <person name="Lai Z."/>
            <person name="Le Paslier M.C."/>
            <person name="Lippi Y."/>
            <person name="Lorenzon L."/>
            <person name="Mandel J.R."/>
            <person name="Marage G."/>
            <person name="Marchand G."/>
            <person name="Marquand E."/>
            <person name="Bret-Mestries E."/>
            <person name="Morien E."/>
            <person name="Nambeesan S."/>
            <person name="Nguyen T."/>
            <person name="Pegot-Espagnet P."/>
            <person name="Pouilly N."/>
            <person name="Raftis F."/>
            <person name="Sallet E."/>
            <person name="Schiex T."/>
            <person name="Thomas J."/>
            <person name="Vandecasteele C."/>
            <person name="Vares D."/>
            <person name="Vear F."/>
            <person name="Vautrin S."/>
            <person name="Crespi M."/>
            <person name="Mangin B."/>
            <person name="Burke J.M."/>
            <person name="Salse J."/>
            <person name="Munos S."/>
            <person name="Vincourt P."/>
            <person name="Rieseberg L.H."/>
            <person name="Langlade N.B."/>
        </authorList>
    </citation>
    <scope>NUCLEOTIDE SEQUENCE [LARGE SCALE GENOMIC DNA]</scope>
    <source>
        <strain evidence="3">cv. SF193</strain>
        <tissue evidence="1">Leaves</tissue>
    </source>
</reference>
<dbReference type="EMBL" id="MNCJ02000326">
    <property type="protein sequence ID" value="KAF5780263.1"/>
    <property type="molecule type" value="Genomic_DNA"/>
</dbReference>
<reference evidence="1" key="3">
    <citation type="submission" date="2020-06" db="EMBL/GenBank/DDBJ databases">
        <title>Helianthus annuus Genome sequencing and assembly Release 2.</title>
        <authorList>
            <person name="Gouzy J."/>
            <person name="Langlade N."/>
            <person name="Munos S."/>
        </authorList>
    </citation>
    <scope>NUCLEOTIDE SEQUENCE</scope>
    <source>
        <tissue evidence="1">Leaves</tissue>
    </source>
</reference>
<dbReference type="Proteomes" id="UP000215914">
    <property type="component" value="Chromosome 11"/>
</dbReference>
<gene>
    <name evidence="2" type="ORF">HannXRQ_Chr11g0324451</name>
    <name evidence="1" type="ORF">HanXRQr2_Chr11g0469961</name>
</gene>
<dbReference type="EMBL" id="CM007900">
    <property type="protein sequence ID" value="OTG06907.1"/>
    <property type="molecule type" value="Genomic_DNA"/>
</dbReference>
<organism evidence="2 3">
    <name type="scientific">Helianthus annuus</name>
    <name type="common">Common sunflower</name>
    <dbReference type="NCBI Taxonomy" id="4232"/>
    <lineage>
        <taxon>Eukaryota</taxon>
        <taxon>Viridiplantae</taxon>
        <taxon>Streptophyta</taxon>
        <taxon>Embryophyta</taxon>
        <taxon>Tracheophyta</taxon>
        <taxon>Spermatophyta</taxon>
        <taxon>Magnoliopsida</taxon>
        <taxon>eudicotyledons</taxon>
        <taxon>Gunneridae</taxon>
        <taxon>Pentapetalae</taxon>
        <taxon>asterids</taxon>
        <taxon>campanulids</taxon>
        <taxon>Asterales</taxon>
        <taxon>Asteraceae</taxon>
        <taxon>Asteroideae</taxon>
        <taxon>Heliantheae alliance</taxon>
        <taxon>Heliantheae</taxon>
        <taxon>Helianthus</taxon>
    </lineage>
</organism>
<sequence length="52" mass="6196">MATTGERNRCVYPRHPVSIDIKTSTVFHFFVSRNSVKKHLLQLKYTPPQRFY</sequence>
<dbReference type="AlphaFoldDB" id="A0A251T6Z2"/>
<keyword evidence="3" id="KW-1185">Reference proteome</keyword>
<accession>A0A251T6Z2</accession>
<evidence type="ECO:0000313" key="1">
    <source>
        <dbReference type="EMBL" id="KAF5780263.1"/>
    </source>
</evidence>
<name>A0A251T6Z2_HELAN</name>
<evidence type="ECO:0000313" key="2">
    <source>
        <dbReference type="EMBL" id="OTG06907.1"/>
    </source>
</evidence>
<dbReference type="Gramene" id="mRNA:HanXRQr2_Chr11g0469961">
    <property type="protein sequence ID" value="CDS:HanXRQr2_Chr11g0469961.1"/>
    <property type="gene ID" value="HanXRQr2_Chr11g0469961"/>
</dbReference>